<sequence>MPFAFCLLPFFTRKFILHDYLAFLSIFNKDDKYKYKYKCLENQNVAKCVEVLFYTGQLFMRGTLGRITSLL</sequence>
<organism evidence="1 2">
    <name type="scientific">Microcystis flos-aquae TF09</name>
    <dbReference type="NCBI Taxonomy" id="2060473"/>
    <lineage>
        <taxon>Bacteria</taxon>
        <taxon>Bacillati</taxon>
        <taxon>Cyanobacteriota</taxon>
        <taxon>Cyanophyceae</taxon>
        <taxon>Oscillatoriophycideae</taxon>
        <taxon>Chroococcales</taxon>
        <taxon>Microcystaceae</taxon>
        <taxon>Microcystis</taxon>
    </lineage>
</organism>
<comment type="caution">
    <text evidence="1">The sequence shown here is derived from an EMBL/GenBank/DDBJ whole genome shotgun (WGS) entry which is preliminary data.</text>
</comment>
<protein>
    <submittedName>
        <fullName evidence="1">Uncharacterized protein</fullName>
    </submittedName>
</protein>
<dbReference type="AlphaFoldDB" id="A0A3E0L995"/>
<dbReference type="Proteomes" id="UP000256873">
    <property type="component" value="Unassembled WGS sequence"/>
</dbReference>
<accession>A0A3E0L995</accession>
<name>A0A3E0L995_9CHRO</name>
<reference evidence="1 2" key="1">
    <citation type="submission" date="2017-10" db="EMBL/GenBank/DDBJ databases">
        <title>A large-scale comparative metagenomic study reveals the eutrophication-driven functional interactions in six Microcystis-epibionts communities.</title>
        <authorList>
            <person name="Li Q."/>
            <person name="Lin F."/>
        </authorList>
    </citation>
    <scope>NUCLEOTIDE SEQUENCE [LARGE SCALE GENOMIC DNA]</scope>
    <source>
        <strain evidence="1">TF09</strain>
    </source>
</reference>
<proteinExistence type="predicted"/>
<gene>
    <name evidence="1" type="ORF">DWQ54_09020</name>
</gene>
<dbReference type="EMBL" id="QQWC01000002">
    <property type="protein sequence ID" value="REJ43483.1"/>
    <property type="molecule type" value="Genomic_DNA"/>
</dbReference>
<evidence type="ECO:0000313" key="2">
    <source>
        <dbReference type="Proteomes" id="UP000256873"/>
    </source>
</evidence>
<evidence type="ECO:0000313" key="1">
    <source>
        <dbReference type="EMBL" id="REJ43483.1"/>
    </source>
</evidence>